<evidence type="ECO:0000313" key="1">
    <source>
        <dbReference type="EMBL" id="AQT69185.1"/>
    </source>
</evidence>
<dbReference type="EMBL" id="CP019791">
    <property type="protein sequence ID" value="AQT69185.1"/>
    <property type="molecule type" value="Genomic_DNA"/>
</dbReference>
<proteinExistence type="predicted"/>
<evidence type="ECO:0008006" key="3">
    <source>
        <dbReference type="Google" id="ProtNLM"/>
    </source>
</evidence>
<name>A0A1U9NMX7_9BACT</name>
<dbReference type="InterPro" id="IPR038071">
    <property type="entry name" value="UROD/MetE-like_sf"/>
</dbReference>
<dbReference type="OrthoDB" id="1956310at2"/>
<dbReference type="Gene3D" id="3.20.20.210">
    <property type="match status" value="1"/>
</dbReference>
<dbReference type="STRING" id="1936003.STSP2_02372"/>
<dbReference type="Proteomes" id="UP000189674">
    <property type="component" value="Chromosome"/>
</dbReference>
<dbReference type="AlphaFoldDB" id="A0A1U9NMX7"/>
<sequence length="427" mass="49977">MLHDPSHHTPPPVAAEIELADKDIDVLRCLAAEVAEIASLPVHKEKARLWTKLNDLQSERPMVWINEICWNEMNVNDELTLQCEHPWARDQEDQLRKTIYQWKHMPVDMVVNDFLVCPLAIHSTDFGIIENVDIVKTDETSDVVSRHFNIQIKEPEDVDKIKLPKITHNEQATEFSYQAMCKVYEGIMPVKKQGQTHIWFTPWDYLIRWWGIEEAMMDMIMRPEMVHAAVGRMVDAWMVELDQFEEQNLLALDNNNTRVGSGGYGYTSELPGANYDSDYVRPHNMWGCSNAQIFSEVSPDMHWEFAIKHDMRWLERFGMTYYGCCEPLDKKMHILRRIPNLRKISTSPWCNIERMISEVGSDYVISQKPSPAILAETEWNPRQARQSIREVLQKADGKCHVEFIMKDISTVRYEPQRLWEWSQIAME</sequence>
<dbReference type="RefSeq" id="WP_146662763.1">
    <property type="nucleotide sequence ID" value="NZ_CP019791.1"/>
</dbReference>
<organism evidence="1 2">
    <name type="scientific">Anaerohalosphaera lusitana</name>
    <dbReference type="NCBI Taxonomy" id="1936003"/>
    <lineage>
        <taxon>Bacteria</taxon>
        <taxon>Pseudomonadati</taxon>
        <taxon>Planctomycetota</taxon>
        <taxon>Phycisphaerae</taxon>
        <taxon>Sedimentisphaerales</taxon>
        <taxon>Anaerohalosphaeraceae</taxon>
        <taxon>Anaerohalosphaera</taxon>
    </lineage>
</organism>
<reference evidence="2" key="1">
    <citation type="submission" date="2017-02" db="EMBL/GenBank/DDBJ databases">
        <title>Comparative genomics and description of representatives of a novel lineage of planctomycetes thriving in anoxic sediments.</title>
        <authorList>
            <person name="Spring S."/>
            <person name="Bunk B."/>
            <person name="Sproer C."/>
        </authorList>
    </citation>
    <scope>NUCLEOTIDE SEQUENCE [LARGE SCALE GENOMIC DNA]</scope>
    <source>
        <strain evidence="2">ST-NAGAB-D1</strain>
    </source>
</reference>
<protein>
    <recommendedName>
        <fullName evidence="3">Uroporphyrinogen decarboxylase (URO-D)</fullName>
    </recommendedName>
</protein>
<keyword evidence="2" id="KW-1185">Reference proteome</keyword>
<evidence type="ECO:0000313" key="2">
    <source>
        <dbReference type="Proteomes" id="UP000189674"/>
    </source>
</evidence>
<gene>
    <name evidence="1" type="ORF">STSP2_02372</name>
</gene>
<dbReference type="KEGG" id="alus:STSP2_02372"/>
<accession>A0A1U9NMX7</accession>